<keyword evidence="2" id="KW-1185">Reference proteome</keyword>
<protein>
    <submittedName>
        <fullName evidence="1">Uncharacterized protein</fullName>
    </submittedName>
</protein>
<dbReference type="AlphaFoldDB" id="A0A1W1H8C1"/>
<organism evidence="1 2">
    <name type="scientific">Desulfamplus magnetovallimortis</name>
    <dbReference type="NCBI Taxonomy" id="1246637"/>
    <lineage>
        <taxon>Bacteria</taxon>
        <taxon>Pseudomonadati</taxon>
        <taxon>Thermodesulfobacteriota</taxon>
        <taxon>Desulfobacteria</taxon>
        <taxon>Desulfobacterales</taxon>
        <taxon>Desulfobacteraceae</taxon>
        <taxon>Desulfamplus</taxon>
    </lineage>
</organism>
<dbReference type="EMBL" id="FWEV01000052">
    <property type="protein sequence ID" value="SLM28684.1"/>
    <property type="molecule type" value="Genomic_DNA"/>
</dbReference>
<accession>A0A1W1H8C1</accession>
<reference evidence="1 2" key="1">
    <citation type="submission" date="2017-03" db="EMBL/GenBank/DDBJ databases">
        <authorList>
            <person name="Afonso C.L."/>
            <person name="Miller P.J."/>
            <person name="Scott M.A."/>
            <person name="Spackman E."/>
            <person name="Goraichik I."/>
            <person name="Dimitrov K.M."/>
            <person name="Suarez D.L."/>
            <person name="Swayne D.E."/>
        </authorList>
    </citation>
    <scope>NUCLEOTIDE SEQUENCE [LARGE SCALE GENOMIC DNA]</scope>
    <source>
        <strain evidence="1">PRJEB14757</strain>
    </source>
</reference>
<dbReference type="Proteomes" id="UP000191931">
    <property type="component" value="Unassembled WGS sequence"/>
</dbReference>
<gene>
    <name evidence="1" type="ORF">MTBBW1_1450002</name>
</gene>
<sequence>MEIVPETAAGKEKETAAAHCITFVDLPWGDSMAQGSDPFFVSDVRPGRIIFSIYPRFQLQSA</sequence>
<name>A0A1W1H8C1_9BACT</name>
<evidence type="ECO:0000313" key="1">
    <source>
        <dbReference type="EMBL" id="SLM28684.1"/>
    </source>
</evidence>
<evidence type="ECO:0000313" key="2">
    <source>
        <dbReference type="Proteomes" id="UP000191931"/>
    </source>
</evidence>
<proteinExistence type="predicted"/>